<dbReference type="InterPro" id="IPR029016">
    <property type="entry name" value="GAF-like_dom_sf"/>
</dbReference>
<dbReference type="Gene3D" id="3.30.450.40">
    <property type="match status" value="2"/>
</dbReference>
<keyword evidence="5" id="KW-1185">Reference proteome</keyword>
<organism evidence="4 5">
    <name type="scientific">Amycolatopsis endophytica</name>
    <dbReference type="NCBI Taxonomy" id="860233"/>
    <lineage>
        <taxon>Bacteria</taxon>
        <taxon>Bacillati</taxon>
        <taxon>Actinomycetota</taxon>
        <taxon>Actinomycetes</taxon>
        <taxon>Pseudonocardiales</taxon>
        <taxon>Pseudonocardiaceae</taxon>
        <taxon>Amycolatopsis</taxon>
    </lineage>
</organism>
<evidence type="ECO:0000259" key="3">
    <source>
        <dbReference type="PROSITE" id="PS51077"/>
    </source>
</evidence>
<keyword evidence="1" id="KW-0805">Transcription regulation</keyword>
<dbReference type="SUPFAM" id="SSF46785">
    <property type="entry name" value="Winged helix' DNA-binding domain"/>
    <property type="match status" value="1"/>
</dbReference>
<evidence type="ECO:0000256" key="2">
    <source>
        <dbReference type="ARBA" id="ARBA00023163"/>
    </source>
</evidence>
<dbReference type="SUPFAM" id="SSF55781">
    <property type="entry name" value="GAF domain-like"/>
    <property type="match status" value="1"/>
</dbReference>
<dbReference type="PANTHER" id="PTHR30136">
    <property type="entry name" value="HELIX-TURN-HELIX TRANSCRIPTIONAL REGULATOR, ICLR FAMILY"/>
    <property type="match status" value="1"/>
</dbReference>
<dbReference type="InterPro" id="IPR036388">
    <property type="entry name" value="WH-like_DNA-bd_sf"/>
</dbReference>
<dbReference type="GO" id="GO:0003677">
    <property type="term" value="F:DNA binding"/>
    <property type="evidence" value="ECO:0007669"/>
    <property type="project" value="UniProtKB-KW"/>
</dbReference>
<evidence type="ECO:0000256" key="1">
    <source>
        <dbReference type="ARBA" id="ARBA00023015"/>
    </source>
</evidence>
<evidence type="ECO:0000313" key="4">
    <source>
        <dbReference type="EMBL" id="NYI89711.1"/>
    </source>
</evidence>
<keyword evidence="4" id="KW-0238">DNA-binding</keyword>
<dbReference type="Proteomes" id="UP000549616">
    <property type="component" value="Unassembled WGS sequence"/>
</dbReference>
<evidence type="ECO:0000313" key="5">
    <source>
        <dbReference type="Proteomes" id="UP000549616"/>
    </source>
</evidence>
<feature type="domain" description="HTH iclR-type" evidence="3">
    <location>
        <begin position="18"/>
        <end position="78"/>
    </location>
</feature>
<comment type="caution">
    <text evidence="4">The sequence shown here is derived from an EMBL/GenBank/DDBJ whole genome shotgun (WGS) entry which is preliminary data.</text>
</comment>
<dbReference type="InterPro" id="IPR036390">
    <property type="entry name" value="WH_DNA-bd_sf"/>
</dbReference>
<dbReference type="PROSITE" id="PS51077">
    <property type="entry name" value="HTH_ICLR"/>
    <property type="match status" value="1"/>
</dbReference>
<protein>
    <submittedName>
        <fullName evidence="4">DNA-binding IclR family transcriptional regulator</fullName>
    </submittedName>
</protein>
<dbReference type="InterPro" id="IPR050707">
    <property type="entry name" value="HTH_MetabolicPath_Reg"/>
</dbReference>
<dbReference type="SMART" id="SM00346">
    <property type="entry name" value="HTH_ICLR"/>
    <property type="match status" value="1"/>
</dbReference>
<accession>A0A853B4N5</accession>
<sequence>MTRATKGSGVEAKPGVRAQTLDRALDVLDVLADGQPRTSHQIADAAGLHRSIVYRILRTLEDRQLARRTAEGRYTLGLGLLVLSRTVLGDVQARLHEVLGELADSVGATAFFAVPRGGQVVAVVTVEPTRVTVAYRPWTRAPLDRGACGLAIQSTGPAHPDERPEVGLARQTGYVRTVGEIHAGLTEIAAPVRLAHGAAGSVAVVFVPGDVDEERAVNAVRRTAIHLTQPESEVWEL</sequence>
<gene>
    <name evidence="4" type="ORF">HNR02_003034</name>
</gene>
<name>A0A853B4N5_9PSEU</name>
<dbReference type="RefSeq" id="WP_312861021.1">
    <property type="nucleotide sequence ID" value="NZ_JACCFK010000001.1"/>
</dbReference>
<dbReference type="Pfam" id="PF09339">
    <property type="entry name" value="HTH_IclR"/>
    <property type="match status" value="1"/>
</dbReference>
<dbReference type="Gene3D" id="1.10.10.10">
    <property type="entry name" value="Winged helix-like DNA-binding domain superfamily/Winged helix DNA-binding domain"/>
    <property type="match status" value="1"/>
</dbReference>
<dbReference type="InterPro" id="IPR005471">
    <property type="entry name" value="Tscrpt_reg_IclR_N"/>
</dbReference>
<reference evidence="4 5" key="1">
    <citation type="submission" date="2020-07" db="EMBL/GenBank/DDBJ databases">
        <title>Sequencing the genomes of 1000 actinobacteria strains.</title>
        <authorList>
            <person name="Klenk H.-P."/>
        </authorList>
    </citation>
    <scope>NUCLEOTIDE SEQUENCE [LARGE SCALE GENOMIC DNA]</scope>
    <source>
        <strain evidence="4 5">DSM 104006</strain>
    </source>
</reference>
<proteinExistence type="predicted"/>
<dbReference type="GO" id="GO:0045892">
    <property type="term" value="P:negative regulation of DNA-templated transcription"/>
    <property type="evidence" value="ECO:0007669"/>
    <property type="project" value="TreeGrafter"/>
</dbReference>
<keyword evidence="2" id="KW-0804">Transcription</keyword>
<dbReference type="PANTHER" id="PTHR30136:SF24">
    <property type="entry name" value="HTH-TYPE TRANSCRIPTIONAL REPRESSOR ALLR"/>
    <property type="match status" value="1"/>
</dbReference>
<dbReference type="GO" id="GO:0003700">
    <property type="term" value="F:DNA-binding transcription factor activity"/>
    <property type="evidence" value="ECO:0007669"/>
    <property type="project" value="TreeGrafter"/>
</dbReference>
<dbReference type="EMBL" id="JACCFK010000001">
    <property type="protein sequence ID" value="NYI89711.1"/>
    <property type="molecule type" value="Genomic_DNA"/>
</dbReference>
<dbReference type="AlphaFoldDB" id="A0A853B4N5"/>